<organism evidence="1 2">
    <name type="scientific">Trichonephila clavipes</name>
    <name type="common">Golden silk orbweaver</name>
    <name type="synonym">Nephila clavipes</name>
    <dbReference type="NCBI Taxonomy" id="2585209"/>
    <lineage>
        <taxon>Eukaryota</taxon>
        <taxon>Metazoa</taxon>
        <taxon>Ecdysozoa</taxon>
        <taxon>Arthropoda</taxon>
        <taxon>Chelicerata</taxon>
        <taxon>Arachnida</taxon>
        <taxon>Araneae</taxon>
        <taxon>Araneomorphae</taxon>
        <taxon>Entelegynae</taxon>
        <taxon>Araneoidea</taxon>
        <taxon>Nephilidae</taxon>
        <taxon>Trichonephila</taxon>
    </lineage>
</organism>
<accession>A0A8X6VRU8</accession>
<sequence length="131" mass="15357">MEHVWDALGRRIAARLHHPENTQQLKQMLIEEWVLLPQEMLHQLVLSMRRRCEATIAAFVYNVCTVRKGVVIHKHKFSTHGPKQMYPKQTYMLFQNYIPIDVAYHVYTLNMQVNSGTKNNSSPQTRHPPPP</sequence>
<comment type="caution">
    <text evidence="1">The sequence shown here is derived from an EMBL/GenBank/DDBJ whole genome shotgun (WGS) entry which is preliminary data.</text>
</comment>
<dbReference type="AlphaFoldDB" id="A0A8X6VRU8"/>
<dbReference type="EMBL" id="BMAU01021353">
    <property type="protein sequence ID" value="GFY19689.1"/>
    <property type="molecule type" value="Genomic_DNA"/>
</dbReference>
<dbReference type="Gene3D" id="3.30.420.10">
    <property type="entry name" value="Ribonuclease H-like superfamily/Ribonuclease H"/>
    <property type="match status" value="1"/>
</dbReference>
<name>A0A8X6VRU8_TRICX</name>
<protein>
    <submittedName>
        <fullName evidence="1">Uncharacterized protein</fullName>
    </submittedName>
</protein>
<reference evidence="1" key="1">
    <citation type="submission" date="2020-08" db="EMBL/GenBank/DDBJ databases">
        <title>Multicomponent nature underlies the extraordinary mechanical properties of spider dragline silk.</title>
        <authorList>
            <person name="Kono N."/>
            <person name="Nakamura H."/>
            <person name="Mori M."/>
            <person name="Yoshida Y."/>
            <person name="Ohtoshi R."/>
            <person name="Malay A.D."/>
            <person name="Moran D.A.P."/>
            <person name="Tomita M."/>
            <person name="Numata K."/>
            <person name="Arakawa K."/>
        </authorList>
    </citation>
    <scope>NUCLEOTIDE SEQUENCE</scope>
</reference>
<dbReference type="InterPro" id="IPR036397">
    <property type="entry name" value="RNaseH_sf"/>
</dbReference>
<dbReference type="GO" id="GO:0003676">
    <property type="term" value="F:nucleic acid binding"/>
    <property type="evidence" value="ECO:0007669"/>
    <property type="project" value="InterPro"/>
</dbReference>
<gene>
    <name evidence="1" type="primary">AVEN_275324_1</name>
    <name evidence="1" type="ORF">TNCV_4648611</name>
</gene>
<dbReference type="Proteomes" id="UP000887159">
    <property type="component" value="Unassembled WGS sequence"/>
</dbReference>
<keyword evidence="2" id="KW-1185">Reference proteome</keyword>
<evidence type="ECO:0000313" key="2">
    <source>
        <dbReference type="Proteomes" id="UP000887159"/>
    </source>
</evidence>
<proteinExistence type="predicted"/>
<evidence type="ECO:0000313" key="1">
    <source>
        <dbReference type="EMBL" id="GFY19689.1"/>
    </source>
</evidence>